<dbReference type="EMBL" id="JABXBU010000003">
    <property type="protein sequence ID" value="KAF8793154.1"/>
    <property type="molecule type" value="Genomic_DNA"/>
</dbReference>
<gene>
    <name evidence="1" type="ORF">HNY73_004674</name>
</gene>
<keyword evidence="2" id="KW-1185">Reference proteome</keyword>
<reference evidence="1" key="2">
    <citation type="submission" date="2020-06" db="EMBL/GenBank/DDBJ databases">
        <authorList>
            <person name="Sheffer M."/>
        </authorList>
    </citation>
    <scope>NUCLEOTIDE SEQUENCE</scope>
</reference>
<protein>
    <submittedName>
        <fullName evidence="1">Uncharacterized protein</fullName>
    </submittedName>
</protein>
<comment type="caution">
    <text evidence="1">The sequence shown here is derived from an EMBL/GenBank/DDBJ whole genome shotgun (WGS) entry which is preliminary data.</text>
</comment>
<organism evidence="1 2">
    <name type="scientific">Argiope bruennichi</name>
    <name type="common">Wasp spider</name>
    <name type="synonym">Aranea bruennichi</name>
    <dbReference type="NCBI Taxonomy" id="94029"/>
    <lineage>
        <taxon>Eukaryota</taxon>
        <taxon>Metazoa</taxon>
        <taxon>Ecdysozoa</taxon>
        <taxon>Arthropoda</taxon>
        <taxon>Chelicerata</taxon>
        <taxon>Arachnida</taxon>
        <taxon>Araneae</taxon>
        <taxon>Araneomorphae</taxon>
        <taxon>Entelegynae</taxon>
        <taxon>Araneoidea</taxon>
        <taxon>Araneidae</taxon>
        <taxon>Argiope</taxon>
    </lineage>
</organism>
<evidence type="ECO:0000313" key="1">
    <source>
        <dbReference type="EMBL" id="KAF8793154.1"/>
    </source>
</evidence>
<proteinExistence type="predicted"/>
<dbReference type="Proteomes" id="UP000807504">
    <property type="component" value="Unassembled WGS sequence"/>
</dbReference>
<evidence type="ECO:0000313" key="2">
    <source>
        <dbReference type="Proteomes" id="UP000807504"/>
    </source>
</evidence>
<accession>A0A8T0FPP8</accession>
<name>A0A8T0FPP8_ARGBR</name>
<reference evidence="1" key="1">
    <citation type="journal article" date="2020" name="bioRxiv">
        <title>Chromosome-level reference genome of the European wasp spider Argiope bruennichi: a resource for studies on range expansion and evolutionary adaptation.</title>
        <authorList>
            <person name="Sheffer M.M."/>
            <person name="Hoppe A."/>
            <person name="Krehenwinkel H."/>
            <person name="Uhl G."/>
            <person name="Kuss A.W."/>
            <person name="Jensen L."/>
            <person name="Jensen C."/>
            <person name="Gillespie R.G."/>
            <person name="Hoff K.J."/>
            <person name="Prost S."/>
        </authorList>
    </citation>
    <scope>NUCLEOTIDE SEQUENCE</scope>
</reference>
<sequence length="128" mass="14172">MQRSSPPILFHQKAFESIKLALTIQTHCLSSTIPSKRKAGQSAPRSYVSSCPAFGDCRPPGRGQSHLPHLHISTNLIGTDAPNGLLYSAPLKFEGPTSARTLFEIHSFKISERLPWPCLFYHTPQFAD</sequence>
<dbReference type="AlphaFoldDB" id="A0A8T0FPP8"/>